<dbReference type="InterPro" id="IPR036052">
    <property type="entry name" value="TrpB-like_PALP_sf"/>
</dbReference>
<dbReference type="InterPro" id="IPR050147">
    <property type="entry name" value="Ser/Thr_Dehydratase"/>
</dbReference>
<dbReference type="PANTHER" id="PTHR48078">
    <property type="entry name" value="THREONINE DEHYDRATASE, MITOCHONDRIAL-RELATED"/>
    <property type="match status" value="1"/>
</dbReference>
<comment type="caution">
    <text evidence="5">The sequence shown here is derived from an EMBL/GenBank/DDBJ whole genome shotgun (WGS) entry which is preliminary data.</text>
</comment>
<dbReference type="EMBL" id="PYAX01000002">
    <property type="protein sequence ID" value="PSL57046.1"/>
    <property type="molecule type" value="Genomic_DNA"/>
</dbReference>
<dbReference type="GO" id="GO:0004794">
    <property type="term" value="F:threonine deaminase activity"/>
    <property type="evidence" value="ECO:0007669"/>
    <property type="project" value="TreeGrafter"/>
</dbReference>
<name>A0A2P8IF00_SACCR</name>
<keyword evidence="6" id="KW-1185">Reference proteome</keyword>
<gene>
    <name evidence="5" type="ORF">B0I31_10223</name>
</gene>
<dbReference type="Gene3D" id="3.40.50.1100">
    <property type="match status" value="2"/>
</dbReference>
<dbReference type="RefSeq" id="WP_106614066.1">
    <property type="nucleotide sequence ID" value="NZ_PYAX01000002.1"/>
</dbReference>
<dbReference type="Pfam" id="PF00291">
    <property type="entry name" value="PALP"/>
    <property type="match status" value="1"/>
</dbReference>
<evidence type="ECO:0000313" key="6">
    <source>
        <dbReference type="Proteomes" id="UP000241118"/>
    </source>
</evidence>
<protein>
    <submittedName>
        <fullName evidence="5">Threonine dehydratase</fullName>
    </submittedName>
</protein>
<dbReference type="GO" id="GO:0009097">
    <property type="term" value="P:isoleucine biosynthetic process"/>
    <property type="evidence" value="ECO:0007669"/>
    <property type="project" value="TreeGrafter"/>
</dbReference>
<dbReference type="Proteomes" id="UP000241118">
    <property type="component" value="Unassembled WGS sequence"/>
</dbReference>
<dbReference type="InterPro" id="IPR001926">
    <property type="entry name" value="TrpB-like_PALP"/>
</dbReference>
<dbReference type="GO" id="GO:0006567">
    <property type="term" value="P:L-threonine catabolic process"/>
    <property type="evidence" value="ECO:0007669"/>
    <property type="project" value="TreeGrafter"/>
</dbReference>
<dbReference type="PANTHER" id="PTHR48078:SF6">
    <property type="entry name" value="L-THREONINE DEHYDRATASE CATABOLIC TDCB"/>
    <property type="match status" value="1"/>
</dbReference>
<accession>A0A2P8IF00</accession>
<dbReference type="AlphaFoldDB" id="A0A2P8IF00"/>
<dbReference type="GO" id="GO:0003941">
    <property type="term" value="F:L-serine ammonia-lyase activity"/>
    <property type="evidence" value="ECO:0007669"/>
    <property type="project" value="TreeGrafter"/>
</dbReference>
<evidence type="ECO:0000259" key="4">
    <source>
        <dbReference type="Pfam" id="PF00291"/>
    </source>
</evidence>
<organism evidence="5 6">
    <name type="scientific">Saccharothrix carnea</name>
    <dbReference type="NCBI Taxonomy" id="1280637"/>
    <lineage>
        <taxon>Bacteria</taxon>
        <taxon>Bacillati</taxon>
        <taxon>Actinomycetota</taxon>
        <taxon>Actinomycetes</taxon>
        <taxon>Pseudonocardiales</taxon>
        <taxon>Pseudonocardiaceae</taxon>
        <taxon>Saccharothrix</taxon>
    </lineage>
</organism>
<feature type="domain" description="Tryptophan synthase beta chain-like PALP" evidence="4">
    <location>
        <begin position="22"/>
        <end position="291"/>
    </location>
</feature>
<reference evidence="5 6" key="1">
    <citation type="submission" date="2018-03" db="EMBL/GenBank/DDBJ databases">
        <title>Genomic Encyclopedia of Type Strains, Phase III (KMG-III): the genomes of soil and plant-associated and newly described type strains.</title>
        <authorList>
            <person name="Whitman W."/>
        </authorList>
    </citation>
    <scope>NUCLEOTIDE SEQUENCE [LARGE SCALE GENOMIC DNA]</scope>
    <source>
        <strain evidence="5 6">CGMCC 4.7097</strain>
    </source>
</reference>
<dbReference type="InterPro" id="IPR000634">
    <property type="entry name" value="Ser/Thr_deHydtase_PyrdxlP-BS"/>
</dbReference>
<proteinExistence type="predicted"/>
<evidence type="ECO:0000313" key="5">
    <source>
        <dbReference type="EMBL" id="PSL57046.1"/>
    </source>
</evidence>
<dbReference type="GO" id="GO:0006565">
    <property type="term" value="P:L-serine catabolic process"/>
    <property type="evidence" value="ECO:0007669"/>
    <property type="project" value="TreeGrafter"/>
</dbReference>
<evidence type="ECO:0000256" key="1">
    <source>
        <dbReference type="ARBA" id="ARBA00001933"/>
    </source>
</evidence>
<evidence type="ECO:0000256" key="3">
    <source>
        <dbReference type="ARBA" id="ARBA00023239"/>
    </source>
</evidence>
<dbReference type="PROSITE" id="PS00165">
    <property type="entry name" value="DEHYDRATASE_SER_THR"/>
    <property type="match status" value="1"/>
</dbReference>
<comment type="cofactor">
    <cofactor evidence="1">
        <name>pyridoxal 5'-phosphate</name>
        <dbReference type="ChEBI" id="CHEBI:597326"/>
    </cofactor>
</comment>
<dbReference type="GO" id="GO:0030170">
    <property type="term" value="F:pyridoxal phosphate binding"/>
    <property type="evidence" value="ECO:0007669"/>
    <property type="project" value="InterPro"/>
</dbReference>
<keyword evidence="2" id="KW-0663">Pyridoxal phosphate</keyword>
<keyword evidence="3" id="KW-0456">Lyase</keyword>
<evidence type="ECO:0000256" key="2">
    <source>
        <dbReference type="ARBA" id="ARBA00022898"/>
    </source>
</evidence>
<dbReference type="SUPFAM" id="SSF53686">
    <property type="entry name" value="Tryptophan synthase beta subunit-like PLP-dependent enzymes"/>
    <property type="match status" value="1"/>
</dbReference>
<sequence length="308" mass="30531">MTRLDIRLGTADVLAAARRIEGNVLRTPLVALDAVPGVLLKAEHVQRGGSFKIRGAANALLAEPCGEVVTGSSGNHGIAVATLGRALGVPVTVVMAEGASRAKAAALRRLGATVLVAPGGADERDRLAREHAALTGAGLVPSSDHELVVAGQGTVGLEILGDVPGVDAVFVPTGGGGLLAGICLAARDLPVRVVGVEPADARRYALSLDRGSPVVVPPSRTIADGLRGQRPGAVTLPVIADRVDDLVGVTDDAIAHAAALLRRAGVHAEPSGAVALAGALQSGFTGTAAVVVSGGNTAEALATTGLAA</sequence>
<dbReference type="OrthoDB" id="9811476at2"/>